<sequence length="614" mass="65912">MAYPTTKVEISFAAADGPYTVSPTWTDVTSYVRDINIRRGRTSPSETFPSGSAQLTLDNRDGRFTPWNTSGAYYGIGTSVIPRRQIQITANAGAGYVPVFRGFVSGWPVDFSDAGKDSTVTISCFDLQGLIADSQINQDWADQYILSLSPYHFWKCNEPVVINATPPTLGDSGSSPVSLVSAAATNSLYAQGISLARGLSNGSVYANNDGYWKYEIPATLPSGSISGTCWRLPSISFVGTSYYLIAFTLRSNYLFLEYDLTNKRYSLYHGTNTAFTYYYCTASWDNTVPHHIAVILTSGTAPKAYIDGIEIIFTSSASGSQTITHKDNVSVNSGSTQQYAVFDYAITTTQLSTIYSLSMGYFSETTSARIQRILNQTDLNASQYSITASPVVTVGEIEVGGSVLPQLQKTVNSESGDMFVTKAGVLTFTNQNYDYIQGSSGTSTAATFTDTGSNLSYGTELSIDYSGDEIINTVTVGFSGGGTTTSTASSSVTTNGRAQSTVDTYISTVSQASDLATLLSLTQSVVKPRFSSFDISSNTSDTAWQTILGLELLSKISLTRTPSSGTAISSVLLVDSIEHQIRPLQWDTRITGSAQNAGWFVLDSSVLDGADLLL</sequence>
<evidence type="ECO:0000313" key="1">
    <source>
        <dbReference type="EMBL" id="CAB4135454.1"/>
    </source>
</evidence>
<organism evidence="3">
    <name type="scientific">uncultured Caudovirales phage</name>
    <dbReference type="NCBI Taxonomy" id="2100421"/>
    <lineage>
        <taxon>Viruses</taxon>
        <taxon>Duplodnaviria</taxon>
        <taxon>Heunggongvirae</taxon>
        <taxon>Uroviricota</taxon>
        <taxon>Caudoviricetes</taxon>
        <taxon>Peduoviridae</taxon>
        <taxon>Maltschvirus</taxon>
        <taxon>Maltschvirus maltsch</taxon>
    </lineage>
</organism>
<evidence type="ECO:0000313" key="3">
    <source>
        <dbReference type="EMBL" id="CAB4193996.1"/>
    </source>
</evidence>
<dbReference type="InterPro" id="IPR013320">
    <property type="entry name" value="ConA-like_dom_sf"/>
</dbReference>
<name>A0A6J5RI17_9CAUD</name>
<dbReference type="EMBL" id="LR796303">
    <property type="protein sequence ID" value="CAB4135454.1"/>
    <property type="molecule type" value="Genomic_DNA"/>
</dbReference>
<dbReference type="EMBL" id="LR796998">
    <property type="protein sequence ID" value="CAB4180287.1"/>
    <property type="molecule type" value="Genomic_DNA"/>
</dbReference>
<proteinExistence type="predicted"/>
<accession>A0A6J5RI17</accession>
<gene>
    <name evidence="2" type="ORF">UFOVP1037_12</name>
    <name evidence="3" type="ORF">UFOVP1250_14</name>
    <name evidence="1" type="ORF">UFOVP287_17</name>
</gene>
<protein>
    <recommendedName>
        <fullName evidence="4">Concanavalin A-like lectin/glucanases superfamily</fullName>
    </recommendedName>
</protein>
<dbReference type="SUPFAM" id="SSF49899">
    <property type="entry name" value="Concanavalin A-like lectins/glucanases"/>
    <property type="match status" value="1"/>
</dbReference>
<reference evidence="3" key="1">
    <citation type="submission" date="2020-05" db="EMBL/GenBank/DDBJ databases">
        <authorList>
            <person name="Chiriac C."/>
            <person name="Salcher M."/>
            <person name="Ghai R."/>
            <person name="Kavagutti S V."/>
        </authorList>
    </citation>
    <scope>NUCLEOTIDE SEQUENCE</scope>
</reference>
<evidence type="ECO:0000313" key="2">
    <source>
        <dbReference type="EMBL" id="CAB4180287.1"/>
    </source>
</evidence>
<dbReference type="EMBL" id="LR797199">
    <property type="protein sequence ID" value="CAB4193996.1"/>
    <property type="molecule type" value="Genomic_DNA"/>
</dbReference>
<evidence type="ECO:0008006" key="4">
    <source>
        <dbReference type="Google" id="ProtNLM"/>
    </source>
</evidence>